<feature type="compositionally biased region" description="Basic residues" evidence="1">
    <location>
        <begin position="92"/>
        <end position="126"/>
    </location>
</feature>
<gene>
    <name evidence="2" type="ORF">AVDCRST_MAG79-1829</name>
</gene>
<protein>
    <submittedName>
        <fullName evidence="2">Urocanate hydratase</fullName>
        <ecNumber evidence="2">4.2.1.49</ecNumber>
    </submittedName>
</protein>
<feature type="region of interest" description="Disordered" evidence="1">
    <location>
        <begin position="1"/>
        <end position="169"/>
    </location>
</feature>
<proteinExistence type="predicted"/>
<name>A0A6J4U4P4_9ACTN</name>
<feature type="compositionally biased region" description="Basic and acidic residues" evidence="1">
    <location>
        <begin position="1"/>
        <end position="11"/>
    </location>
</feature>
<dbReference type="AlphaFoldDB" id="A0A6J4U4P4"/>
<keyword evidence="2" id="KW-0456">Lyase</keyword>
<feature type="non-terminal residue" evidence="2">
    <location>
        <position position="1"/>
    </location>
</feature>
<evidence type="ECO:0000256" key="1">
    <source>
        <dbReference type="SAM" id="MobiDB-lite"/>
    </source>
</evidence>
<feature type="compositionally biased region" description="Basic residues" evidence="1">
    <location>
        <begin position="40"/>
        <end position="60"/>
    </location>
</feature>
<reference evidence="2" key="1">
    <citation type="submission" date="2020-02" db="EMBL/GenBank/DDBJ databases">
        <authorList>
            <person name="Meier V. D."/>
        </authorList>
    </citation>
    <scope>NUCLEOTIDE SEQUENCE</scope>
    <source>
        <strain evidence="2">AVDCRST_MAG79</strain>
    </source>
</reference>
<dbReference type="EMBL" id="CADCWC010000275">
    <property type="protein sequence ID" value="CAA9540657.1"/>
    <property type="molecule type" value="Genomic_DNA"/>
</dbReference>
<feature type="compositionally biased region" description="Basic and acidic residues" evidence="1">
    <location>
        <begin position="140"/>
        <end position="158"/>
    </location>
</feature>
<feature type="non-terminal residue" evidence="2">
    <location>
        <position position="169"/>
    </location>
</feature>
<dbReference type="GO" id="GO:0016153">
    <property type="term" value="F:urocanate hydratase activity"/>
    <property type="evidence" value="ECO:0007669"/>
    <property type="project" value="UniProtKB-EC"/>
</dbReference>
<feature type="compositionally biased region" description="Basic and acidic residues" evidence="1">
    <location>
        <begin position="78"/>
        <end position="91"/>
    </location>
</feature>
<accession>A0A6J4U4P4</accession>
<dbReference type="EC" id="4.2.1.49" evidence="2"/>
<organism evidence="2">
    <name type="scientific">uncultured Thermoleophilia bacterium</name>
    <dbReference type="NCBI Taxonomy" id="1497501"/>
    <lineage>
        <taxon>Bacteria</taxon>
        <taxon>Bacillati</taxon>
        <taxon>Actinomycetota</taxon>
        <taxon>Thermoleophilia</taxon>
        <taxon>environmental samples</taxon>
    </lineage>
</organism>
<sequence>PAAVDGRRPGEGRVPGPAGPHLLARVRGAPSSRSRDQRARPLRRGHGADRHRPRPPRLRLGRLAVPGDRGHARRLRRDRGLADPERDAERGLRRRLGGRPPRRRRRHRPLHPRRGPGGGRRYRRRGAPSGACAHERPRHGRDAPRERGLRHRDRDGARARPRPAGPDHV</sequence>
<evidence type="ECO:0000313" key="2">
    <source>
        <dbReference type="EMBL" id="CAA9540657.1"/>
    </source>
</evidence>